<protein>
    <submittedName>
        <fullName evidence="2">Alkylhydroperoxidase</fullName>
    </submittedName>
</protein>
<dbReference type="AlphaFoldDB" id="A0A1S1MT96"/>
<dbReference type="InterPro" id="IPR003779">
    <property type="entry name" value="CMD-like"/>
</dbReference>
<dbReference type="OrthoDB" id="9801997at2"/>
<dbReference type="PANTHER" id="PTHR34846:SF10">
    <property type="entry name" value="CYTOPLASMIC PROTEIN"/>
    <property type="match status" value="1"/>
</dbReference>
<evidence type="ECO:0000259" key="1">
    <source>
        <dbReference type="Pfam" id="PF02627"/>
    </source>
</evidence>
<evidence type="ECO:0000313" key="2">
    <source>
        <dbReference type="EMBL" id="OHU90072.1"/>
    </source>
</evidence>
<dbReference type="Pfam" id="PF02627">
    <property type="entry name" value="CMD"/>
    <property type="match status" value="1"/>
</dbReference>
<dbReference type="Proteomes" id="UP000179786">
    <property type="component" value="Unassembled WGS sequence"/>
</dbReference>
<dbReference type="EMBL" id="MKJU01000027">
    <property type="protein sequence ID" value="OHU90072.1"/>
    <property type="molecule type" value="Genomic_DNA"/>
</dbReference>
<sequence>MTSRINYFKIAPKAMDILLNQEQYLSNQFSSSETLSASLWELLKLRVSQINQCAFCIDMHSKVALERGEMPVRILGLNAWRGLPIYTHVERSALAWAELIVSDARVSQKEYELAVDVLTEPGLLDVTLAVNAINSWNRISKAFSPTIEKMSE</sequence>
<reference evidence="2 3" key="1">
    <citation type="submission" date="2016-09" db="EMBL/GenBank/DDBJ databases">
        <title>Pseudoalteromonas amylolytica sp. nov., isolated from the surface seawater.</title>
        <authorList>
            <person name="Wu Y.-H."/>
            <person name="Cheng H."/>
            <person name="Jin X.-B."/>
            <person name="Wang C.-S."/>
            <person name="Xu X.-W."/>
        </authorList>
    </citation>
    <scope>NUCLEOTIDE SEQUENCE [LARGE SCALE GENOMIC DNA]</scope>
    <source>
        <strain evidence="2 3">JW1</strain>
    </source>
</reference>
<dbReference type="PANTHER" id="PTHR34846">
    <property type="entry name" value="4-CARBOXYMUCONOLACTONE DECARBOXYLASE FAMILY PROTEIN (AFU_ORTHOLOGUE AFUA_6G11590)"/>
    <property type="match status" value="1"/>
</dbReference>
<comment type="caution">
    <text evidence="2">The sequence shown here is derived from an EMBL/GenBank/DDBJ whole genome shotgun (WGS) entry which is preliminary data.</text>
</comment>
<proteinExistence type="predicted"/>
<feature type="domain" description="Carboxymuconolactone decarboxylase-like" evidence="1">
    <location>
        <begin position="28"/>
        <end position="98"/>
    </location>
</feature>
<dbReference type="Gene3D" id="1.20.1290.10">
    <property type="entry name" value="AhpD-like"/>
    <property type="match status" value="1"/>
</dbReference>
<dbReference type="RefSeq" id="WP_070986040.1">
    <property type="nucleotide sequence ID" value="NZ_MKJU01000027.1"/>
</dbReference>
<accession>A0A1S1MT96</accession>
<dbReference type="STRING" id="1859457.BET10_14960"/>
<keyword evidence="2" id="KW-0560">Oxidoreductase</keyword>
<keyword evidence="3" id="KW-1185">Reference proteome</keyword>
<keyword evidence="2" id="KW-0575">Peroxidase</keyword>
<gene>
    <name evidence="2" type="ORF">BET10_14960</name>
</gene>
<name>A0A1S1MT96_9GAMM</name>
<dbReference type="NCBIfam" id="TIGR00778">
    <property type="entry name" value="ahpD_dom"/>
    <property type="match status" value="1"/>
</dbReference>
<dbReference type="SUPFAM" id="SSF69118">
    <property type="entry name" value="AhpD-like"/>
    <property type="match status" value="1"/>
</dbReference>
<dbReference type="GO" id="GO:0051920">
    <property type="term" value="F:peroxiredoxin activity"/>
    <property type="evidence" value="ECO:0007669"/>
    <property type="project" value="InterPro"/>
</dbReference>
<dbReference type="InterPro" id="IPR004675">
    <property type="entry name" value="AhpD_core"/>
</dbReference>
<organism evidence="2 3">
    <name type="scientific">Pseudoalteromonas amylolytica</name>
    <dbReference type="NCBI Taxonomy" id="1859457"/>
    <lineage>
        <taxon>Bacteria</taxon>
        <taxon>Pseudomonadati</taxon>
        <taxon>Pseudomonadota</taxon>
        <taxon>Gammaproteobacteria</taxon>
        <taxon>Alteromonadales</taxon>
        <taxon>Pseudoalteromonadaceae</taxon>
        <taxon>Pseudoalteromonas</taxon>
    </lineage>
</organism>
<evidence type="ECO:0000313" key="3">
    <source>
        <dbReference type="Proteomes" id="UP000179786"/>
    </source>
</evidence>
<dbReference type="InterPro" id="IPR029032">
    <property type="entry name" value="AhpD-like"/>
</dbReference>